<accession>A0ABU2BA46</accession>
<organism evidence="1 2">
    <name type="scientific">Corynebacterium felinum</name>
    <dbReference type="NCBI Taxonomy" id="131318"/>
    <lineage>
        <taxon>Bacteria</taxon>
        <taxon>Bacillati</taxon>
        <taxon>Actinomycetota</taxon>
        <taxon>Actinomycetes</taxon>
        <taxon>Mycobacteriales</taxon>
        <taxon>Corynebacteriaceae</taxon>
        <taxon>Corynebacterium</taxon>
    </lineage>
</organism>
<evidence type="ECO:0000313" key="2">
    <source>
        <dbReference type="Proteomes" id="UP001183619"/>
    </source>
</evidence>
<dbReference type="Proteomes" id="UP001183619">
    <property type="component" value="Unassembled WGS sequence"/>
</dbReference>
<gene>
    <name evidence="1" type="ORF">J2S37_000797</name>
</gene>
<protein>
    <submittedName>
        <fullName evidence="1">Uncharacterized protein</fullName>
    </submittedName>
</protein>
<sequence>MSGVDEEIVGAEAKWVVVFDAVIVRRLFTGASDVREAERIGNFVLWDQEGLLL</sequence>
<reference evidence="1 2" key="1">
    <citation type="submission" date="2023-07" db="EMBL/GenBank/DDBJ databases">
        <title>Sequencing the genomes of 1000 actinobacteria strains.</title>
        <authorList>
            <person name="Klenk H.-P."/>
        </authorList>
    </citation>
    <scope>NUCLEOTIDE SEQUENCE [LARGE SCALE GENOMIC DNA]</scope>
    <source>
        <strain evidence="1 2">DSM 44508</strain>
    </source>
</reference>
<evidence type="ECO:0000313" key="1">
    <source>
        <dbReference type="EMBL" id="MDR7354259.1"/>
    </source>
</evidence>
<dbReference type="RefSeq" id="WP_277103291.1">
    <property type="nucleotide sequence ID" value="NZ_BAAAJS010000028.1"/>
</dbReference>
<name>A0ABU2BA46_9CORY</name>
<proteinExistence type="predicted"/>
<comment type="caution">
    <text evidence="1">The sequence shown here is derived from an EMBL/GenBank/DDBJ whole genome shotgun (WGS) entry which is preliminary data.</text>
</comment>
<keyword evidence="2" id="KW-1185">Reference proteome</keyword>
<dbReference type="EMBL" id="JAVDYF010000001">
    <property type="protein sequence ID" value="MDR7354259.1"/>
    <property type="molecule type" value="Genomic_DNA"/>
</dbReference>